<dbReference type="EMBL" id="GL385396">
    <property type="protein sequence ID" value="EJT79369.1"/>
    <property type="molecule type" value="Genomic_DNA"/>
</dbReference>
<dbReference type="Proteomes" id="UP000006039">
    <property type="component" value="Unassembled WGS sequence"/>
</dbReference>
<keyword evidence="7" id="KW-1185">Reference proteome</keyword>
<evidence type="ECO:0000256" key="2">
    <source>
        <dbReference type="ARBA" id="ARBA00022801"/>
    </source>
</evidence>
<evidence type="ECO:0000313" key="6">
    <source>
        <dbReference type="EnsemblFungi" id="EJT79369"/>
    </source>
</evidence>
<comment type="cofactor">
    <cofactor evidence="1">
        <name>Mg(2+)</name>
        <dbReference type="ChEBI" id="CHEBI:18420"/>
    </cofactor>
</comment>
<dbReference type="VEuPathDB" id="FungiDB:GGTG_04453"/>
<protein>
    <recommendedName>
        <fullName evidence="4">Nudix hydrolase domain-containing protein</fullName>
    </recommendedName>
</protein>
<dbReference type="eggNOG" id="ENOG502S8JU">
    <property type="taxonomic scope" value="Eukaryota"/>
</dbReference>
<dbReference type="EnsemblFungi" id="EJT79369">
    <property type="protein sequence ID" value="EJT79369"/>
    <property type="gene ID" value="GGTG_04453"/>
</dbReference>
<evidence type="ECO:0000313" key="7">
    <source>
        <dbReference type="Proteomes" id="UP000006039"/>
    </source>
</evidence>
<keyword evidence="3" id="KW-0460">Magnesium</keyword>
<reference evidence="6" key="4">
    <citation type="journal article" date="2015" name="G3 (Bethesda)">
        <title>Genome sequences of three phytopathogenic species of the Magnaporthaceae family of fungi.</title>
        <authorList>
            <person name="Okagaki L.H."/>
            <person name="Nunes C.C."/>
            <person name="Sailsbery J."/>
            <person name="Clay B."/>
            <person name="Brown D."/>
            <person name="John T."/>
            <person name="Oh Y."/>
            <person name="Young N."/>
            <person name="Fitzgerald M."/>
            <person name="Haas B.J."/>
            <person name="Zeng Q."/>
            <person name="Young S."/>
            <person name="Adiconis X."/>
            <person name="Fan L."/>
            <person name="Levin J.Z."/>
            <person name="Mitchell T.K."/>
            <person name="Okubara P.A."/>
            <person name="Farman M.L."/>
            <person name="Kohn L.M."/>
            <person name="Birren B."/>
            <person name="Ma L.-J."/>
            <person name="Dean R.A."/>
        </authorList>
    </citation>
    <scope>NUCLEOTIDE SEQUENCE</scope>
    <source>
        <strain evidence="6">R3-111a-1</strain>
    </source>
</reference>
<dbReference type="GO" id="GO:0016787">
    <property type="term" value="F:hydrolase activity"/>
    <property type="evidence" value="ECO:0007669"/>
    <property type="project" value="UniProtKB-KW"/>
</dbReference>
<dbReference type="GeneID" id="20344911"/>
<dbReference type="InterPro" id="IPR000086">
    <property type="entry name" value="NUDIX_hydrolase_dom"/>
</dbReference>
<dbReference type="RefSeq" id="XP_009220514.1">
    <property type="nucleotide sequence ID" value="XM_009222250.1"/>
</dbReference>
<organism evidence="5">
    <name type="scientific">Gaeumannomyces tritici (strain R3-111a-1)</name>
    <name type="common">Wheat and barley take-all root rot fungus</name>
    <name type="synonym">Gaeumannomyces graminis var. tritici</name>
    <dbReference type="NCBI Taxonomy" id="644352"/>
    <lineage>
        <taxon>Eukaryota</taxon>
        <taxon>Fungi</taxon>
        <taxon>Dikarya</taxon>
        <taxon>Ascomycota</taxon>
        <taxon>Pezizomycotina</taxon>
        <taxon>Sordariomycetes</taxon>
        <taxon>Sordariomycetidae</taxon>
        <taxon>Magnaporthales</taxon>
        <taxon>Magnaporthaceae</taxon>
        <taxon>Gaeumannomyces</taxon>
    </lineage>
</organism>
<evidence type="ECO:0000256" key="3">
    <source>
        <dbReference type="ARBA" id="ARBA00022842"/>
    </source>
</evidence>
<dbReference type="STRING" id="644352.J3NT55"/>
<evidence type="ECO:0000256" key="1">
    <source>
        <dbReference type="ARBA" id="ARBA00001946"/>
    </source>
</evidence>
<reference evidence="5" key="3">
    <citation type="submission" date="2010-09" db="EMBL/GenBank/DDBJ databases">
        <title>Annotation of Gaeumannomyces graminis var. tritici R3-111a-1.</title>
        <authorList>
            <consortium name="The Broad Institute Genome Sequencing Platform"/>
            <person name="Ma L.-J."/>
            <person name="Dead R."/>
            <person name="Young S.K."/>
            <person name="Zeng Q."/>
            <person name="Gargeya S."/>
            <person name="Fitzgerald M."/>
            <person name="Haas B."/>
            <person name="Abouelleil A."/>
            <person name="Alvarado L."/>
            <person name="Arachchi H.M."/>
            <person name="Berlin A."/>
            <person name="Brown A."/>
            <person name="Chapman S.B."/>
            <person name="Chen Z."/>
            <person name="Dunbar C."/>
            <person name="Freedman E."/>
            <person name="Gearin G."/>
            <person name="Gellesch M."/>
            <person name="Goldberg J."/>
            <person name="Griggs A."/>
            <person name="Gujja S."/>
            <person name="Heiman D."/>
            <person name="Howarth C."/>
            <person name="Larson L."/>
            <person name="Lui A."/>
            <person name="MacDonald P.J.P."/>
            <person name="Mehta T."/>
            <person name="Montmayeur A."/>
            <person name="Murphy C."/>
            <person name="Neiman D."/>
            <person name="Pearson M."/>
            <person name="Priest M."/>
            <person name="Roberts A."/>
            <person name="Saif S."/>
            <person name="Shea T."/>
            <person name="Shenoy N."/>
            <person name="Sisk P."/>
            <person name="Stolte C."/>
            <person name="Sykes S."/>
            <person name="Yandava C."/>
            <person name="Wortman J."/>
            <person name="Nusbaum C."/>
            <person name="Birren B."/>
        </authorList>
    </citation>
    <scope>NUCLEOTIDE SEQUENCE</scope>
    <source>
        <strain evidence="5">R3-111a-1</strain>
    </source>
</reference>
<proteinExistence type="predicted"/>
<dbReference type="AlphaFoldDB" id="J3NT55"/>
<reference evidence="6" key="5">
    <citation type="submission" date="2018-04" db="UniProtKB">
        <authorList>
            <consortium name="EnsemblFungi"/>
        </authorList>
    </citation>
    <scope>IDENTIFICATION</scope>
    <source>
        <strain evidence="6">R3-111a-1</strain>
    </source>
</reference>
<evidence type="ECO:0000313" key="5">
    <source>
        <dbReference type="EMBL" id="EJT79369.1"/>
    </source>
</evidence>
<dbReference type="InterPro" id="IPR015797">
    <property type="entry name" value="NUDIX_hydrolase-like_dom_sf"/>
</dbReference>
<dbReference type="OrthoDB" id="276276at2759"/>
<keyword evidence="2" id="KW-0378">Hydrolase</keyword>
<gene>
    <name evidence="6" type="primary">20344911</name>
    <name evidence="5" type="ORF">GGTG_04453</name>
</gene>
<sequence>MSPTTSAAAAPDLLPPPTLAVPAHLLPYDVPIPQYLATQPGVDELLTAAVVFDPHTDKILLVQRAASDGVPHRWETPGGSVEPAADATVLAAAARELREESGLAADAVVALVHAHEFDHGGRTFQKLTFEFEVTGLSSSSSSAAAPVVVTLDPAEHQDYVWASEEECRARRADGRTLVFTFPSQEAALEAAFARRKARG</sequence>
<dbReference type="PROSITE" id="PS51462">
    <property type="entry name" value="NUDIX"/>
    <property type="match status" value="1"/>
</dbReference>
<feature type="domain" description="Nudix hydrolase" evidence="4">
    <location>
        <begin position="42"/>
        <end position="185"/>
    </location>
</feature>
<evidence type="ECO:0000259" key="4">
    <source>
        <dbReference type="PROSITE" id="PS51462"/>
    </source>
</evidence>
<dbReference type="Pfam" id="PF00293">
    <property type="entry name" value="NUDIX"/>
    <property type="match status" value="1"/>
</dbReference>
<dbReference type="PANTHER" id="PTHR43046:SF12">
    <property type="entry name" value="GDP-MANNOSE MANNOSYL HYDROLASE"/>
    <property type="match status" value="1"/>
</dbReference>
<reference evidence="5" key="2">
    <citation type="submission" date="2010-07" db="EMBL/GenBank/DDBJ databases">
        <authorList>
            <consortium name="The Broad Institute Genome Sequencing Platform"/>
            <consortium name="Broad Institute Genome Sequencing Center for Infectious Disease"/>
            <person name="Ma L.-J."/>
            <person name="Dead R."/>
            <person name="Young S."/>
            <person name="Zeng Q."/>
            <person name="Koehrsen M."/>
            <person name="Alvarado L."/>
            <person name="Berlin A."/>
            <person name="Chapman S.B."/>
            <person name="Chen Z."/>
            <person name="Freedman E."/>
            <person name="Gellesch M."/>
            <person name="Goldberg J."/>
            <person name="Griggs A."/>
            <person name="Gujja S."/>
            <person name="Heilman E.R."/>
            <person name="Heiman D."/>
            <person name="Hepburn T."/>
            <person name="Howarth C."/>
            <person name="Jen D."/>
            <person name="Larson L."/>
            <person name="Mehta T."/>
            <person name="Neiman D."/>
            <person name="Pearson M."/>
            <person name="Roberts A."/>
            <person name="Saif S."/>
            <person name="Shea T."/>
            <person name="Shenoy N."/>
            <person name="Sisk P."/>
            <person name="Stolte C."/>
            <person name="Sykes S."/>
            <person name="Walk T."/>
            <person name="White J."/>
            <person name="Yandava C."/>
            <person name="Haas B."/>
            <person name="Nusbaum C."/>
            <person name="Birren B."/>
        </authorList>
    </citation>
    <scope>NUCLEOTIDE SEQUENCE</scope>
    <source>
        <strain evidence="5">R3-111a-1</strain>
    </source>
</reference>
<dbReference type="CDD" id="cd02883">
    <property type="entry name" value="NUDIX_Hydrolase"/>
    <property type="match status" value="1"/>
</dbReference>
<dbReference type="SUPFAM" id="SSF55811">
    <property type="entry name" value="Nudix"/>
    <property type="match status" value="1"/>
</dbReference>
<dbReference type="Gene3D" id="3.90.79.10">
    <property type="entry name" value="Nucleoside Triphosphate Pyrophosphohydrolase"/>
    <property type="match status" value="1"/>
</dbReference>
<name>J3NT55_GAET3</name>
<dbReference type="PANTHER" id="PTHR43046">
    <property type="entry name" value="GDP-MANNOSE MANNOSYL HYDROLASE"/>
    <property type="match status" value="1"/>
</dbReference>
<reference evidence="7" key="1">
    <citation type="submission" date="2010-07" db="EMBL/GenBank/DDBJ databases">
        <title>The genome sequence of Gaeumannomyces graminis var. tritici strain R3-111a-1.</title>
        <authorList>
            <consortium name="The Broad Institute Genome Sequencing Platform"/>
            <person name="Ma L.-J."/>
            <person name="Dead R."/>
            <person name="Young S."/>
            <person name="Zeng Q."/>
            <person name="Koehrsen M."/>
            <person name="Alvarado L."/>
            <person name="Berlin A."/>
            <person name="Chapman S.B."/>
            <person name="Chen Z."/>
            <person name="Freedman E."/>
            <person name="Gellesch M."/>
            <person name="Goldberg J."/>
            <person name="Griggs A."/>
            <person name="Gujja S."/>
            <person name="Heilman E.R."/>
            <person name="Heiman D."/>
            <person name="Hepburn T."/>
            <person name="Howarth C."/>
            <person name="Jen D."/>
            <person name="Larson L."/>
            <person name="Mehta T."/>
            <person name="Neiman D."/>
            <person name="Pearson M."/>
            <person name="Roberts A."/>
            <person name="Saif S."/>
            <person name="Shea T."/>
            <person name="Shenoy N."/>
            <person name="Sisk P."/>
            <person name="Stolte C."/>
            <person name="Sykes S."/>
            <person name="Walk T."/>
            <person name="White J."/>
            <person name="Yandava C."/>
            <person name="Haas B."/>
            <person name="Nusbaum C."/>
            <person name="Birren B."/>
        </authorList>
    </citation>
    <scope>NUCLEOTIDE SEQUENCE [LARGE SCALE GENOMIC DNA]</scope>
    <source>
        <strain evidence="7">R3-111a-1</strain>
    </source>
</reference>
<dbReference type="HOGENOM" id="CLU_067850_0_0_1"/>
<accession>J3NT55</accession>